<reference evidence="12 13" key="1">
    <citation type="journal article" date="2011" name="Nature">
        <title>Genome sequencing reveals insights into physiology and longevity of the naked mole rat.</title>
        <authorList>
            <person name="Kim E.B."/>
            <person name="Fang X."/>
            <person name="Fushan A.A."/>
            <person name="Huang Z."/>
            <person name="Lobanov A.V."/>
            <person name="Han L."/>
            <person name="Marino S.M."/>
            <person name="Sun X."/>
            <person name="Turanov A.A."/>
            <person name="Yang P."/>
            <person name="Yim S.H."/>
            <person name="Zhao X."/>
            <person name="Kasaikina M.V."/>
            <person name="Stoletzki N."/>
            <person name="Peng C."/>
            <person name="Polak P."/>
            <person name="Xiong Z."/>
            <person name="Kiezun A."/>
            <person name="Zhu Y."/>
            <person name="Chen Y."/>
            <person name="Kryukov G.V."/>
            <person name="Zhang Q."/>
            <person name="Peshkin L."/>
            <person name="Yang L."/>
            <person name="Bronson R.T."/>
            <person name="Buffenstein R."/>
            <person name="Wang B."/>
            <person name="Han C."/>
            <person name="Li Q."/>
            <person name="Chen L."/>
            <person name="Zhao W."/>
            <person name="Sunyaev S.R."/>
            <person name="Park T.J."/>
            <person name="Zhang G."/>
            <person name="Wang J."/>
            <person name="Gladyshev V.N."/>
        </authorList>
    </citation>
    <scope>NUCLEOTIDE SEQUENCE [LARGE SCALE GENOMIC DNA]</scope>
</reference>
<evidence type="ECO:0000256" key="1">
    <source>
        <dbReference type="ARBA" id="ARBA00004604"/>
    </source>
</evidence>
<dbReference type="GO" id="GO:0005730">
    <property type="term" value="C:nucleolus"/>
    <property type="evidence" value="ECO:0007669"/>
    <property type="project" value="UniProtKB-SubCell"/>
</dbReference>
<dbReference type="GO" id="GO:0036139">
    <property type="term" value="F:peptidyl-histidine dioxygenase activity"/>
    <property type="evidence" value="ECO:0007669"/>
    <property type="project" value="UniProtKB-EC"/>
</dbReference>
<evidence type="ECO:0000313" key="13">
    <source>
        <dbReference type="Proteomes" id="UP000006813"/>
    </source>
</evidence>
<evidence type="ECO:0000256" key="7">
    <source>
        <dbReference type="ARBA" id="ARBA00047687"/>
    </source>
</evidence>
<evidence type="ECO:0000256" key="9">
    <source>
        <dbReference type="RuleBase" id="RU366061"/>
    </source>
</evidence>
<dbReference type="AlphaFoldDB" id="G5B0E4"/>
<keyword evidence="9" id="KW-0560">Oxidoreductase</keyword>
<proteinExistence type="inferred from homology"/>
<comment type="catalytic activity">
    <reaction evidence="7">
        <text>L-histidyl-[ribosomal protein uL15] + 2-oxoglutarate + O2 = (3S)-3-hydroxy-L-histidyl-[ribosomal protein uL15] + succinate + CO2</text>
        <dbReference type="Rhea" id="RHEA:54024"/>
        <dbReference type="Rhea" id="RHEA-COMP:13760"/>
        <dbReference type="Rhea" id="RHEA-COMP:13761"/>
        <dbReference type="ChEBI" id="CHEBI:15379"/>
        <dbReference type="ChEBI" id="CHEBI:16526"/>
        <dbReference type="ChEBI" id="CHEBI:16810"/>
        <dbReference type="ChEBI" id="CHEBI:29979"/>
        <dbReference type="ChEBI" id="CHEBI:30031"/>
        <dbReference type="ChEBI" id="CHEBI:138021"/>
    </reaction>
</comment>
<gene>
    <name evidence="12" type="ORF">GW7_09264</name>
</gene>
<dbReference type="InterPro" id="IPR003347">
    <property type="entry name" value="JmjC_dom"/>
</dbReference>
<dbReference type="Pfam" id="PF08007">
    <property type="entry name" value="JmjC_2"/>
    <property type="match status" value="1"/>
</dbReference>
<dbReference type="GO" id="GO:0005506">
    <property type="term" value="F:iron ion binding"/>
    <property type="evidence" value="ECO:0007669"/>
    <property type="project" value="UniProtKB-UniRule"/>
</dbReference>
<comment type="catalytic activity">
    <reaction evidence="8">
        <text>L-histidyl-[protein] + 2-oxoglutarate + O2 = (3S)-3-hydroxy-L-histidyl-[protein] + succinate + CO2</text>
        <dbReference type="Rhea" id="RHEA:54256"/>
        <dbReference type="Rhea" id="RHEA-COMP:9745"/>
        <dbReference type="Rhea" id="RHEA-COMP:13840"/>
        <dbReference type="ChEBI" id="CHEBI:15379"/>
        <dbReference type="ChEBI" id="CHEBI:16526"/>
        <dbReference type="ChEBI" id="CHEBI:16810"/>
        <dbReference type="ChEBI" id="CHEBI:29979"/>
        <dbReference type="ChEBI" id="CHEBI:30031"/>
        <dbReference type="ChEBI" id="CHEBI:138021"/>
        <dbReference type="EC" id="1.14.11.79"/>
    </reaction>
</comment>
<comment type="cofactor">
    <cofactor evidence="9">
        <name>Fe(2+)</name>
        <dbReference type="ChEBI" id="CHEBI:29033"/>
    </cofactor>
    <text evidence="9">Binds 1 Fe(2+) ion per subunit.</text>
</comment>
<protein>
    <recommendedName>
        <fullName evidence="9">Bifunctional lysine-specific demethylase and histidyl-hydroxylase</fullName>
        <ecNumber evidence="9">1.14.11.-</ecNumber>
    </recommendedName>
</protein>
<name>G5B0E4_HETGA</name>
<dbReference type="EMBL" id="JH167813">
    <property type="protein sequence ID" value="EHB02755.1"/>
    <property type="molecule type" value="Genomic_DNA"/>
</dbReference>
<dbReference type="Gene3D" id="3.90.930.40">
    <property type="match status" value="1"/>
</dbReference>
<dbReference type="PANTHER" id="PTHR13096">
    <property type="entry name" value="MINA53 MYC INDUCED NUCLEAR ANTIGEN"/>
    <property type="match status" value="1"/>
</dbReference>
<keyword evidence="2" id="KW-0690">Ribosome biogenesis</keyword>
<keyword evidence="9" id="KW-0223">Dioxygenase</keyword>
<dbReference type="InParanoid" id="G5B0E4"/>
<keyword evidence="3 9" id="KW-0479">Metal-binding</keyword>
<evidence type="ECO:0000256" key="10">
    <source>
        <dbReference type="SAM" id="MobiDB-lite"/>
    </source>
</evidence>
<dbReference type="EC" id="1.14.11.-" evidence="9"/>
<comment type="function">
    <text evidence="6">Oxygenase that can act as both a histone lysine demethylase and a ribosomal histidine hydroxylase. Is involved in the demethylation of trimethylated 'Lys-9' on histone H3 (H3K9me3), leading to an increase in ribosomal RNA expression. Also catalyzes the hydroxylation of 60S ribosomal protein L27a on 'His-39'. May play an important role in cell growth and survival. May be involved in ribosome biogenesis, most likely during the assembly process of pre-ribosomal particles.</text>
</comment>
<evidence type="ECO:0000256" key="3">
    <source>
        <dbReference type="ARBA" id="ARBA00022723"/>
    </source>
</evidence>
<dbReference type="GO" id="GO:0051864">
    <property type="term" value="F:histone H3K36 demethylase activity"/>
    <property type="evidence" value="ECO:0007669"/>
    <property type="project" value="TreeGrafter"/>
</dbReference>
<evidence type="ECO:0000256" key="4">
    <source>
        <dbReference type="ARBA" id="ARBA00023004"/>
    </source>
</evidence>
<sequence>MVTGKPLPLDQEQWDNGSEAPTPGPGTVGLSTLVWWSGVLCVFVVWNQHGIIATEDEEYFIEPLNNTTEDSKHFSYENGHPHVIYKKSTLQQRHLYHHSHCGVSDLPRSDKPWWLNDTSSAFPSLLPINDTQIHHRQKRSVSTERFVETLVVADKMMVGYHGRKDIEHYVLSVMNIGPHYDDVEVFILHLEGEKHSWLYLPTVAVAREYSVEYEARLGVQTHEFTLKTGDLLYFPRGPIHQNNSWGDFLLDTISGIVFDTAKEDVELRSGIPQQLLMQVETSAVAARLSSSLRTVVERLEGTKELLSSDMKKDFVIHRLPPYYVGDGTELSTPGGKLPRLHSIVRLQFRDHIILTVGPDEN</sequence>
<evidence type="ECO:0000256" key="8">
    <source>
        <dbReference type="ARBA" id="ARBA00049465"/>
    </source>
</evidence>
<keyword evidence="9" id="KW-0539">Nucleus</keyword>
<dbReference type="STRING" id="10181.G5B0E4"/>
<evidence type="ECO:0000256" key="6">
    <source>
        <dbReference type="ARBA" id="ARBA00046256"/>
    </source>
</evidence>
<dbReference type="Proteomes" id="UP000006813">
    <property type="component" value="Unassembled WGS sequence"/>
</dbReference>
<evidence type="ECO:0000259" key="11">
    <source>
        <dbReference type="Pfam" id="PF08007"/>
    </source>
</evidence>
<dbReference type="PANTHER" id="PTHR13096:SF7">
    <property type="entry name" value="RIBOSOMAL OXYGENASE 2"/>
    <property type="match status" value="1"/>
</dbReference>
<accession>G5B0E4</accession>
<dbReference type="Gene3D" id="1.10.10.1500">
    <property type="entry name" value="JmjC domain-containing ribosomal oxygenase (ROX), dimer domain"/>
    <property type="match status" value="1"/>
</dbReference>
<keyword evidence="4 9" id="KW-0408">Iron</keyword>
<keyword evidence="9" id="KW-0804">Transcription</keyword>
<comment type="similarity">
    <text evidence="5">Belongs to the ROX family. MINA53 subfamily.</text>
</comment>
<dbReference type="SUPFAM" id="SSF51197">
    <property type="entry name" value="Clavaminate synthase-like"/>
    <property type="match status" value="1"/>
</dbReference>
<evidence type="ECO:0000256" key="2">
    <source>
        <dbReference type="ARBA" id="ARBA00022517"/>
    </source>
</evidence>
<feature type="domain" description="JmjC" evidence="11">
    <location>
        <begin position="155"/>
        <end position="245"/>
    </location>
</feature>
<comment type="subcellular location">
    <subcellularLocation>
        <location evidence="1">Nucleus</location>
        <location evidence="1">Nucleolus</location>
    </subcellularLocation>
</comment>
<dbReference type="GO" id="GO:0042254">
    <property type="term" value="P:ribosome biogenesis"/>
    <property type="evidence" value="ECO:0007669"/>
    <property type="project" value="UniProtKB-KW"/>
</dbReference>
<evidence type="ECO:0000256" key="5">
    <source>
        <dbReference type="ARBA" id="ARBA00034314"/>
    </source>
</evidence>
<evidence type="ECO:0000313" key="12">
    <source>
        <dbReference type="EMBL" id="EHB02755.1"/>
    </source>
</evidence>
<dbReference type="GO" id="GO:0032453">
    <property type="term" value="F:histone H3K4 demethylase activity"/>
    <property type="evidence" value="ECO:0007669"/>
    <property type="project" value="TreeGrafter"/>
</dbReference>
<keyword evidence="9" id="KW-0805">Transcription regulation</keyword>
<dbReference type="InterPro" id="IPR039994">
    <property type="entry name" value="NO66-like"/>
</dbReference>
<dbReference type="Gene3D" id="2.60.120.650">
    <property type="entry name" value="Cupin"/>
    <property type="match status" value="1"/>
</dbReference>
<organism evidence="12 13">
    <name type="scientific">Heterocephalus glaber</name>
    <name type="common">Naked mole rat</name>
    <dbReference type="NCBI Taxonomy" id="10181"/>
    <lineage>
        <taxon>Eukaryota</taxon>
        <taxon>Metazoa</taxon>
        <taxon>Chordata</taxon>
        <taxon>Craniata</taxon>
        <taxon>Vertebrata</taxon>
        <taxon>Euteleostomi</taxon>
        <taxon>Mammalia</taxon>
        <taxon>Eutheria</taxon>
        <taxon>Euarchontoglires</taxon>
        <taxon>Glires</taxon>
        <taxon>Rodentia</taxon>
        <taxon>Hystricomorpha</taxon>
        <taxon>Bathyergidae</taxon>
        <taxon>Heterocephalus</taxon>
    </lineage>
</organism>
<feature type="region of interest" description="Disordered" evidence="10">
    <location>
        <begin position="1"/>
        <end position="23"/>
    </location>
</feature>